<evidence type="ECO:0000313" key="2">
    <source>
        <dbReference type="Proteomes" id="UP000199545"/>
    </source>
</evidence>
<protein>
    <recommendedName>
        <fullName evidence="3">Lipoprotein</fullName>
    </recommendedName>
</protein>
<proteinExistence type="predicted"/>
<dbReference type="STRING" id="46223.SAMN05421852_11080"/>
<keyword evidence="2" id="KW-1185">Reference proteome</keyword>
<dbReference type="InterPro" id="IPR046720">
    <property type="entry name" value="DUF6612"/>
</dbReference>
<dbReference type="EMBL" id="FORR01000010">
    <property type="protein sequence ID" value="SFJ46846.1"/>
    <property type="molecule type" value="Genomic_DNA"/>
</dbReference>
<evidence type="ECO:0000313" key="1">
    <source>
        <dbReference type="EMBL" id="SFJ46846.1"/>
    </source>
</evidence>
<evidence type="ECO:0008006" key="3">
    <source>
        <dbReference type="Google" id="ProtNLM"/>
    </source>
</evidence>
<dbReference type="PROSITE" id="PS51257">
    <property type="entry name" value="PROKAR_LIPOPROTEIN"/>
    <property type="match status" value="1"/>
</dbReference>
<dbReference type="Proteomes" id="UP000199545">
    <property type="component" value="Unassembled WGS sequence"/>
</dbReference>
<dbReference type="Gene3D" id="2.50.20.20">
    <property type="match status" value="1"/>
</dbReference>
<gene>
    <name evidence="1" type="ORF">SAMN05421852_11080</name>
</gene>
<organism evidence="1 2">
    <name type="scientific">Thermoflavimicrobium dichotomicum</name>
    <dbReference type="NCBI Taxonomy" id="46223"/>
    <lineage>
        <taxon>Bacteria</taxon>
        <taxon>Bacillati</taxon>
        <taxon>Bacillota</taxon>
        <taxon>Bacilli</taxon>
        <taxon>Bacillales</taxon>
        <taxon>Thermoactinomycetaceae</taxon>
        <taxon>Thermoflavimicrobium</taxon>
    </lineage>
</organism>
<accession>A0A1I3RNR9</accession>
<name>A0A1I3RNR9_9BACL</name>
<sequence length="287" mass="32741">MKRVLYLGLLALLTFSVITGCSSISMEEKQQDTPKQTQAEASVKKELSPMEVLMKSNEAMNKLKGLAYDIDAENTLNTGDIKMNVKMNMSVKEKQEPFMMHGKGNVTVLGMEMPMEFYETEKYSYFKMGKEKWQKEPVDHSQVEKPDDSLKEIEAFMKAASDPKATKMTKNNGVYLLSLDLQKDQPLKGELLNIIEDDLKDLLEDEGTDQSGKTPDMKELENKMKLDKLKLKVEVDEKTFELKKLYLNYGIKVSEGKRNLKMGMKISMDIKGHFEGDIKLPAELKNK</sequence>
<dbReference type="AlphaFoldDB" id="A0A1I3RNR9"/>
<reference evidence="1 2" key="1">
    <citation type="submission" date="2016-10" db="EMBL/GenBank/DDBJ databases">
        <authorList>
            <person name="de Groot N.N."/>
        </authorList>
    </citation>
    <scope>NUCLEOTIDE SEQUENCE [LARGE SCALE GENOMIC DNA]</scope>
    <source>
        <strain evidence="1 2">DSM 44778</strain>
    </source>
</reference>
<dbReference type="Pfam" id="PF20316">
    <property type="entry name" value="DUF6612"/>
    <property type="match status" value="1"/>
</dbReference>